<dbReference type="AlphaFoldDB" id="A0A2M4B1C9"/>
<name>A0A2M4B1C9_9DIPT</name>
<evidence type="ECO:0000313" key="1">
    <source>
        <dbReference type="EMBL" id="MBW46854.1"/>
    </source>
</evidence>
<reference evidence="1" key="1">
    <citation type="submission" date="2018-01" db="EMBL/GenBank/DDBJ databases">
        <title>An insight into the sialome of Amazonian anophelines.</title>
        <authorList>
            <person name="Ribeiro J.M."/>
            <person name="Scarpassa V."/>
            <person name="Calvo E."/>
        </authorList>
    </citation>
    <scope>NUCLEOTIDE SEQUENCE</scope>
    <source>
        <tissue evidence="1">Salivary glands</tissue>
    </source>
</reference>
<organism evidence="1">
    <name type="scientific">Anopheles triannulatus</name>
    <dbReference type="NCBI Taxonomy" id="58253"/>
    <lineage>
        <taxon>Eukaryota</taxon>
        <taxon>Metazoa</taxon>
        <taxon>Ecdysozoa</taxon>
        <taxon>Arthropoda</taxon>
        <taxon>Hexapoda</taxon>
        <taxon>Insecta</taxon>
        <taxon>Pterygota</taxon>
        <taxon>Neoptera</taxon>
        <taxon>Endopterygota</taxon>
        <taxon>Diptera</taxon>
        <taxon>Nematocera</taxon>
        <taxon>Culicoidea</taxon>
        <taxon>Culicidae</taxon>
        <taxon>Anophelinae</taxon>
        <taxon>Anopheles</taxon>
    </lineage>
</organism>
<sequence length="127" mass="14711">MRRSVLQPGHWTVALALSSATGIRIRRSKTFSLAGRWVRSSLNPPRRKLLPSSSWLKMLVVAAESCRILQQPNAPKQSTRWPSCSYRAKIRSSRPTPRIWRRQRSLALRSRCSLDCRSTRPNCRAWR</sequence>
<dbReference type="EMBL" id="GGFK01013533">
    <property type="protein sequence ID" value="MBW46854.1"/>
    <property type="molecule type" value="Transcribed_RNA"/>
</dbReference>
<accession>A0A2M4B1C9</accession>
<protein>
    <submittedName>
        <fullName evidence="1">Putative secreted protein</fullName>
    </submittedName>
</protein>
<proteinExistence type="predicted"/>